<dbReference type="SUPFAM" id="SSF81296">
    <property type="entry name" value="E set domains"/>
    <property type="match status" value="1"/>
</dbReference>
<dbReference type="GO" id="GO:0030151">
    <property type="term" value="F:molybdenum ion binding"/>
    <property type="evidence" value="ECO:0007669"/>
    <property type="project" value="InterPro"/>
</dbReference>
<feature type="signal peptide" evidence="5">
    <location>
        <begin position="1"/>
        <end position="25"/>
    </location>
</feature>
<keyword evidence="5" id="KW-0732">Signal</keyword>
<dbReference type="EMBL" id="CP041165">
    <property type="protein sequence ID" value="QOP41498.1"/>
    <property type="molecule type" value="Genomic_DNA"/>
</dbReference>
<dbReference type="Gene3D" id="3.90.420.10">
    <property type="entry name" value="Oxidoreductase, molybdopterin-binding domain"/>
    <property type="match status" value="1"/>
</dbReference>
<dbReference type="GO" id="GO:0008482">
    <property type="term" value="F:sulfite oxidase activity"/>
    <property type="evidence" value="ECO:0007669"/>
    <property type="project" value="TreeGrafter"/>
</dbReference>
<gene>
    <name evidence="8" type="ORF">FJR03_06975</name>
</gene>
<dbReference type="Pfam" id="PF00174">
    <property type="entry name" value="Oxidored_molyb"/>
    <property type="match status" value="1"/>
</dbReference>
<dbReference type="GO" id="GO:0043546">
    <property type="term" value="F:molybdopterin cofactor binding"/>
    <property type="evidence" value="ECO:0007669"/>
    <property type="project" value="TreeGrafter"/>
</dbReference>
<feature type="chain" id="PRO_5032354759" evidence="5">
    <location>
        <begin position="26"/>
        <end position="399"/>
    </location>
</feature>
<dbReference type="InterPro" id="IPR008335">
    <property type="entry name" value="Mopterin_OxRdtase_euk"/>
</dbReference>
<dbReference type="RefSeq" id="WP_193112814.1">
    <property type="nucleotide sequence ID" value="NZ_CP041165.1"/>
</dbReference>
<keyword evidence="2" id="KW-0500">Molybdenum</keyword>
<dbReference type="PRINTS" id="PR00407">
    <property type="entry name" value="EUMOPTERIN"/>
</dbReference>
<evidence type="ECO:0000313" key="9">
    <source>
        <dbReference type="Proteomes" id="UP000593910"/>
    </source>
</evidence>
<dbReference type="Pfam" id="PF03404">
    <property type="entry name" value="Mo-co_dimer"/>
    <property type="match status" value="1"/>
</dbReference>
<keyword evidence="3" id="KW-0479">Metal-binding</keyword>
<dbReference type="SUPFAM" id="SSF56524">
    <property type="entry name" value="Oxidoreductase molybdopterin-binding domain"/>
    <property type="match status" value="1"/>
</dbReference>
<proteinExistence type="predicted"/>
<feature type="domain" description="Moybdenum cofactor oxidoreductase dimerisation" evidence="7">
    <location>
        <begin position="279"/>
        <end position="346"/>
    </location>
</feature>
<dbReference type="GO" id="GO:0020037">
    <property type="term" value="F:heme binding"/>
    <property type="evidence" value="ECO:0007669"/>
    <property type="project" value="TreeGrafter"/>
</dbReference>
<evidence type="ECO:0000256" key="1">
    <source>
        <dbReference type="ARBA" id="ARBA00001924"/>
    </source>
</evidence>
<keyword evidence="4" id="KW-0560">Oxidoreductase</keyword>
<dbReference type="AlphaFoldDB" id="A0A7M1AY65"/>
<dbReference type="InterPro" id="IPR000572">
    <property type="entry name" value="OxRdtase_Mopterin-bd_dom"/>
</dbReference>
<evidence type="ECO:0000256" key="3">
    <source>
        <dbReference type="ARBA" id="ARBA00022723"/>
    </source>
</evidence>
<evidence type="ECO:0000259" key="7">
    <source>
        <dbReference type="Pfam" id="PF03404"/>
    </source>
</evidence>
<dbReference type="GO" id="GO:0006790">
    <property type="term" value="P:sulfur compound metabolic process"/>
    <property type="evidence" value="ECO:0007669"/>
    <property type="project" value="TreeGrafter"/>
</dbReference>
<evidence type="ECO:0000313" key="8">
    <source>
        <dbReference type="EMBL" id="QOP41498.1"/>
    </source>
</evidence>
<evidence type="ECO:0000256" key="2">
    <source>
        <dbReference type="ARBA" id="ARBA00022505"/>
    </source>
</evidence>
<dbReference type="KEGG" id="smax:FJR03_06975"/>
<dbReference type="PANTHER" id="PTHR19372:SF7">
    <property type="entry name" value="SULFITE OXIDASE, MITOCHONDRIAL"/>
    <property type="match status" value="1"/>
</dbReference>
<evidence type="ECO:0000256" key="5">
    <source>
        <dbReference type="SAM" id="SignalP"/>
    </source>
</evidence>
<dbReference type="PANTHER" id="PTHR19372">
    <property type="entry name" value="SULFITE REDUCTASE"/>
    <property type="match status" value="1"/>
</dbReference>
<accession>A0A7M1AY65</accession>
<dbReference type="InterPro" id="IPR036374">
    <property type="entry name" value="OxRdtase_Mopterin-bd_sf"/>
</dbReference>
<sequence>MQRREFLKSSLVASAAVLGSTALSAGETTQPIDGRKVSKMAFPEKKPLITYSDRPPLLESPRSVFTQGLTPNDEFFVRWHLPEIPLHNDPDNYTIKVNGLVEKELEISLKELKTEFEQVEVTAVLQCGGNSRSAFHPIAGGIQWGSGAMGCAKWKGVRLRDVLNRAGMKKEAHFIGFNGKDNAAYYETPNFVREIETHELDDHVILAYEMNGEDLPYLNGYPLRLVMPGYYSDSWVKMLSNITVTDKYKSLFFMDVAYRIPDNECECEEPDNKFKPTKPITHMNVKSVIGYPENGMKVYHNSHLVVRGVAFDDGTGIRDVMISTDEGKTWEKALLKQGNGRYSYTEFRYAFKPNKYGKLSFMAKAINRLGEEQPFAKDIKWNHGGYKYNGIDVVTVEVV</sequence>
<dbReference type="InterPro" id="IPR014756">
    <property type="entry name" value="Ig_E-set"/>
</dbReference>
<dbReference type="Proteomes" id="UP000593910">
    <property type="component" value="Chromosome"/>
</dbReference>
<evidence type="ECO:0000256" key="4">
    <source>
        <dbReference type="ARBA" id="ARBA00023002"/>
    </source>
</evidence>
<dbReference type="Gene3D" id="2.60.40.650">
    <property type="match status" value="1"/>
</dbReference>
<organism evidence="8 9">
    <name type="scientific">Sulfurimonas marina</name>
    <dbReference type="NCBI Taxonomy" id="2590551"/>
    <lineage>
        <taxon>Bacteria</taxon>
        <taxon>Pseudomonadati</taxon>
        <taxon>Campylobacterota</taxon>
        <taxon>Epsilonproteobacteria</taxon>
        <taxon>Campylobacterales</taxon>
        <taxon>Sulfurimonadaceae</taxon>
        <taxon>Sulfurimonas</taxon>
    </lineage>
</organism>
<evidence type="ECO:0000259" key="6">
    <source>
        <dbReference type="Pfam" id="PF00174"/>
    </source>
</evidence>
<feature type="domain" description="Oxidoreductase molybdopterin-binding" evidence="6">
    <location>
        <begin position="84"/>
        <end position="249"/>
    </location>
</feature>
<keyword evidence="9" id="KW-1185">Reference proteome</keyword>
<comment type="cofactor">
    <cofactor evidence="1">
        <name>Mo-molybdopterin</name>
        <dbReference type="ChEBI" id="CHEBI:71302"/>
    </cofactor>
</comment>
<name>A0A7M1AY65_9BACT</name>
<reference evidence="8 9" key="1">
    <citation type="submission" date="2019-06" db="EMBL/GenBank/DDBJ databases">
        <title>Sulfurimonas gotlandica sp. nov., a chemoautotrophic and psychrotolerant epsilonproteobacterium isolated from a pelagic redoxcline, and an emended description of the genus Sulfurimonas.</title>
        <authorList>
            <person name="Wang S."/>
            <person name="Jiang L."/>
            <person name="Shao Z."/>
        </authorList>
    </citation>
    <scope>NUCLEOTIDE SEQUENCE [LARGE SCALE GENOMIC DNA]</scope>
    <source>
        <strain evidence="8 9">B2</strain>
    </source>
</reference>
<dbReference type="InterPro" id="IPR005066">
    <property type="entry name" value="MoCF_OxRdtse_dimer"/>
</dbReference>
<protein>
    <submittedName>
        <fullName evidence="8">Sulfite:cytochrome C oxidoreductase subunit A</fullName>
    </submittedName>
</protein>